<accession>A0A8J6P9P5</accession>
<sequence length="191" mass="21611">MDFSFKNSNTPHKGTLLLSDPFEMDVHFTRSVILICNHDEEGTFGFVLNNYIDLSAKELNEDLETYTGRVSIGGPVDKTNLYYIHSFGSEIEGSEQITGELYFGGNFEAIIERLKSDPANASKVRFFIGYSGWSGEQLAEELTQNSWIVVTNHSIEQIMDTHTDALWKELMAQQGTKFRLLADFPLNPENN</sequence>
<dbReference type="Proteomes" id="UP000652681">
    <property type="component" value="Unassembled WGS sequence"/>
</dbReference>
<reference evidence="1" key="1">
    <citation type="submission" date="2020-09" db="EMBL/GenBank/DDBJ databases">
        <title>Taishania pollutisoli gen. nov., sp. nov., Isolated from Tetrabromobisphenol A-Contaminated Soil.</title>
        <authorList>
            <person name="Chen Q."/>
        </authorList>
    </citation>
    <scope>NUCLEOTIDE SEQUENCE</scope>
    <source>
        <strain evidence="1">CZZ-1</strain>
    </source>
</reference>
<comment type="caution">
    <text evidence="1">The sequence shown here is derived from an EMBL/GenBank/DDBJ whole genome shotgun (WGS) entry which is preliminary data.</text>
</comment>
<gene>
    <name evidence="1" type="ORF">H9Y05_10120</name>
</gene>
<dbReference type="InterPro" id="IPR003774">
    <property type="entry name" value="AlgH-like"/>
</dbReference>
<organism evidence="1 2">
    <name type="scientific">Taishania pollutisoli</name>
    <dbReference type="NCBI Taxonomy" id="2766479"/>
    <lineage>
        <taxon>Bacteria</taxon>
        <taxon>Pseudomonadati</taxon>
        <taxon>Bacteroidota</taxon>
        <taxon>Flavobacteriia</taxon>
        <taxon>Flavobacteriales</taxon>
        <taxon>Crocinitomicaceae</taxon>
        <taxon>Taishania</taxon>
    </lineage>
</organism>
<dbReference type="EMBL" id="JACVEL010000006">
    <property type="protein sequence ID" value="MBC9812826.1"/>
    <property type="molecule type" value="Genomic_DNA"/>
</dbReference>
<evidence type="ECO:0000313" key="1">
    <source>
        <dbReference type="EMBL" id="MBC9812826.1"/>
    </source>
</evidence>
<dbReference type="PANTHER" id="PTHR31984:SF17">
    <property type="entry name" value="TRANSCRIPTIONAL REGULATOR"/>
    <property type="match status" value="1"/>
</dbReference>
<evidence type="ECO:0000313" key="2">
    <source>
        <dbReference type="Proteomes" id="UP000652681"/>
    </source>
</evidence>
<dbReference type="PANTHER" id="PTHR31984">
    <property type="entry name" value="TRANSPORTER, PUTATIVE (DUF179)-RELATED"/>
    <property type="match status" value="1"/>
</dbReference>
<dbReference type="Pfam" id="PF02622">
    <property type="entry name" value="DUF179"/>
    <property type="match status" value="1"/>
</dbReference>
<name>A0A8J6P9P5_9FLAO</name>
<dbReference type="RefSeq" id="WP_163491691.1">
    <property type="nucleotide sequence ID" value="NZ_JACVEL010000006.1"/>
</dbReference>
<proteinExistence type="predicted"/>
<dbReference type="Gene3D" id="3.40.1740.10">
    <property type="entry name" value="VC0467-like"/>
    <property type="match status" value="1"/>
</dbReference>
<dbReference type="SUPFAM" id="SSF143456">
    <property type="entry name" value="VC0467-like"/>
    <property type="match status" value="1"/>
</dbReference>
<protein>
    <submittedName>
        <fullName evidence="1">YqgE/AlgH family protein</fullName>
    </submittedName>
</protein>
<keyword evidence="2" id="KW-1185">Reference proteome</keyword>
<dbReference type="AlphaFoldDB" id="A0A8J6P9P5"/>